<reference evidence="1 2" key="1">
    <citation type="submission" date="2020-06" db="EMBL/GenBank/DDBJ databases">
        <authorList>
            <consortium name="Wellcome Sanger Institute Data Sharing"/>
        </authorList>
    </citation>
    <scope>NUCLEOTIDE SEQUENCE [LARGE SCALE GENOMIC DNA]</scope>
</reference>
<reference evidence="1" key="2">
    <citation type="submission" date="2025-08" db="UniProtKB">
        <authorList>
            <consortium name="Ensembl"/>
        </authorList>
    </citation>
    <scope>IDENTIFICATION</scope>
</reference>
<dbReference type="Proteomes" id="UP000694580">
    <property type="component" value="Chromosome 4"/>
</dbReference>
<gene>
    <name evidence="1" type="primary">FGF19</name>
</gene>
<protein>
    <submittedName>
        <fullName evidence="1">Uncharacterized protein</fullName>
    </submittedName>
</protein>
<accession>A0AAY4A3K9</accession>
<dbReference type="Ensembl" id="ENSDCDT00010003754.1">
    <property type="protein sequence ID" value="ENSDCDP00010003617.1"/>
    <property type="gene ID" value="ENSDCDG00010001646.1"/>
</dbReference>
<dbReference type="AlphaFoldDB" id="A0AAY4A3K9"/>
<evidence type="ECO:0000313" key="2">
    <source>
        <dbReference type="Proteomes" id="UP000694580"/>
    </source>
</evidence>
<keyword evidence="2" id="KW-1185">Reference proteome</keyword>
<dbReference type="GeneTree" id="ENSGT01030000235558"/>
<evidence type="ECO:0000313" key="1">
    <source>
        <dbReference type="Ensembl" id="ENSDCDP00010003617.1"/>
    </source>
</evidence>
<proteinExistence type="predicted"/>
<name>A0AAY4A3K9_9TELE</name>
<reference evidence="1" key="3">
    <citation type="submission" date="2025-09" db="UniProtKB">
        <authorList>
            <consortium name="Ensembl"/>
        </authorList>
    </citation>
    <scope>IDENTIFICATION</scope>
</reference>
<organism evidence="1 2">
    <name type="scientific">Denticeps clupeoides</name>
    <name type="common">denticle herring</name>
    <dbReference type="NCBI Taxonomy" id="299321"/>
    <lineage>
        <taxon>Eukaryota</taxon>
        <taxon>Metazoa</taxon>
        <taxon>Chordata</taxon>
        <taxon>Craniata</taxon>
        <taxon>Vertebrata</taxon>
        <taxon>Euteleostomi</taxon>
        <taxon>Actinopterygii</taxon>
        <taxon>Neopterygii</taxon>
        <taxon>Teleostei</taxon>
        <taxon>Clupei</taxon>
        <taxon>Clupeiformes</taxon>
        <taxon>Denticipitoidei</taxon>
        <taxon>Denticipitidae</taxon>
        <taxon>Denticeps</taxon>
    </lineage>
</organism>
<sequence length="203" mass="22004">ERHGFGFVRLGHQHRVAAEHHGLVLQLVPVDPGEDFGQPRVGDAVGDPVQEVQVAGLLRLLVGVHHAYALRADRELHLRAAVSRVAFSPDFAYGHVGAALPSGLDGGRVAQVEDRVGGAVSGDGQLLLPGPEHVSEAVQDAVGGRTGRRSQRAGAFTSADKLAFMQLHRFIHSRPDRVSPRYRWMRPSESTLCCPNAPRLDWT</sequence>